<dbReference type="EMBL" id="CP025570">
    <property type="protein sequence ID" value="AZZ39899.1"/>
    <property type="molecule type" value="Genomic_DNA"/>
</dbReference>
<reference evidence="2" key="1">
    <citation type="submission" date="2017-12" db="EMBL/GenBank/DDBJ databases">
        <title>Whole genome sequencing of Acidipropionibacterium jensenii strains JS279 and JS280.</title>
        <authorList>
            <person name="Deptula P."/>
            <person name="Laine P."/>
            <person name="Smolander O.-P."/>
            <person name="Paulin L."/>
            <person name="Auvinen P."/>
            <person name="Varmanen P."/>
        </authorList>
    </citation>
    <scope>NUCLEOTIDE SEQUENCE [LARGE SCALE GENOMIC DNA]</scope>
    <source>
        <strain evidence="2">JS280</strain>
    </source>
</reference>
<evidence type="ECO:0000313" key="2">
    <source>
        <dbReference type="Proteomes" id="UP000285875"/>
    </source>
</evidence>
<gene>
    <name evidence="1" type="ORF">C0Z10_09185</name>
</gene>
<dbReference type="Proteomes" id="UP000285875">
    <property type="component" value="Chromosome"/>
</dbReference>
<dbReference type="AlphaFoldDB" id="A0A3Q9ULI7"/>
<accession>A0A3Q9ULI7</accession>
<proteinExistence type="predicted"/>
<protein>
    <submittedName>
        <fullName evidence="1">Uncharacterized protein</fullName>
    </submittedName>
</protein>
<organism evidence="1 2">
    <name type="scientific">Acidipropionibacterium jensenii</name>
    <dbReference type="NCBI Taxonomy" id="1749"/>
    <lineage>
        <taxon>Bacteria</taxon>
        <taxon>Bacillati</taxon>
        <taxon>Actinomycetota</taxon>
        <taxon>Actinomycetes</taxon>
        <taxon>Propionibacteriales</taxon>
        <taxon>Propionibacteriaceae</taxon>
        <taxon>Acidipropionibacterium</taxon>
    </lineage>
</organism>
<dbReference type="KEGG" id="aji:C0Z10_09185"/>
<sequence length="124" mass="13061">MGVFTTGEFHASMSPVRIALGHESTQTAFVLEDGPIHTVRPEEAIPRVLSELAITAPLSSAARNMNGVNASLPVLRSSGDGLEADCGLNSSTAAITTTTAATLLTRAFFFMVVRAQKFFLAAVH</sequence>
<name>A0A3Q9ULI7_9ACTN</name>
<evidence type="ECO:0000313" key="1">
    <source>
        <dbReference type="EMBL" id="AZZ39899.1"/>
    </source>
</evidence>